<accession>A0AA38H3Q1</accession>
<feature type="transmembrane region" description="Helical" evidence="5">
    <location>
        <begin position="21"/>
        <end position="39"/>
    </location>
</feature>
<evidence type="ECO:0000256" key="5">
    <source>
        <dbReference type="SAM" id="Phobius"/>
    </source>
</evidence>
<protein>
    <submittedName>
        <fullName evidence="6">Voltage-dependent anion channel</fullName>
    </submittedName>
</protein>
<dbReference type="Gene3D" id="1.50.10.150">
    <property type="entry name" value="Voltage-dependent anion channel"/>
    <property type="match status" value="1"/>
</dbReference>
<evidence type="ECO:0000256" key="2">
    <source>
        <dbReference type="ARBA" id="ARBA00022692"/>
    </source>
</evidence>
<comment type="caution">
    <text evidence="6">The sequence shown here is derived from an EMBL/GenBank/DDBJ whole genome shotgun (WGS) entry which is preliminary data.</text>
</comment>
<gene>
    <name evidence="6" type="ORF">MKK02DRAFT_41285</name>
</gene>
<feature type="transmembrane region" description="Helical" evidence="5">
    <location>
        <begin position="115"/>
        <end position="137"/>
    </location>
</feature>
<feature type="transmembrane region" description="Helical" evidence="5">
    <location>
        <begin position="319"/>
        <end position="340"/>
    </location>
</feature>
<dbReference type="GO" id="GO:0016020">
    <property type="term" value="C:membrane"/>
    <property type="evidence" value="ECO:0007669"/>
    <property type="project" value="UniProtKB-SubCell"/>
</dbReference>
<dbReference type="PANTHER" id="PTHR31162:SF0">
    <property type="entry name" value="MALIC ACID TRANSPORT PROTEIN"/>
    <property type="match status" value="1"/>
</dbReference>
<evidence type="ECO:0000313" key="6">
    <source>
        <dbReference type="EMBL" id="KAI9632141.1"/>
    </source>
</evidence>
<evidence type="ECO:0000256" key="1">
    <source>
        <dbReference type="ARBA" id="ARBA00004141"/>
    </source>
</evidence>
<feature type="transmembrane region" description="Helical" evidence="5">
    <location>
        <begin position="184"/>
        <end position="207"/>
    </location>
</feature>
<dbReference type="Proteomes" id="UP001164286">
    <property type="component" value="Unassembled WGS sequence"/>
</dbReference>
<feature type="transmembrane region" description="Helical" evidence="5">
    <location>
        <begin position="45"/>
        <end position="66"/>
    </location>
</feature>
<organism evidence="6 7">
    <name type="scientific">Dioszegia hungarica</name>
    <dbReference type="NCBI Taxonomy" id="4972"/>
    <lineage>
        <taxon>Eukaryota</taxon>
        <taxon>Fungi</taxon>
        <taxon>Dikarya</taxon>
        <taxon>Basidiomycota</taxon>
        <taxon>Agaricomycotina</taxon>
        <taxon>Tremellomycetes</taxon>
        <taxon>Tremellales</taxon>
        <taxon>Bulleribasidiaceae</taxon>
        <taxon>Dioszegia</taxon>
    </lineage>
</organism>
<evidence type="ECO:0000313" key="7">
    <source>
        <dbReference type="Proteomes" id="UP001164286"/>
    </source>
</evidence>
<dbReference type="AlphaFoldDB" id="A0AA38H3Q1"/>
<evidence type="ECO:0000256" key="4">
    <source>
        <dbReference type="ARBA" id="ARBA00023136"/>
    </source>
</evidence>
<evidence type="ECO:0000256" key="3">
    <source>
        <dbReference type="ARBA" id="ARBA00022989"/>
    </source>
</evidence>
<dbReference type="InterPro" id="IPR038665">
    <property type="entry name" value="Voltage-dep_anion_channel_sf"/>
</dbReference>
<dbReference type="InterPro" id="IPR030185">
    <property type="entry name" value="Mae1"/>
</dbReference>
<dbReference type="GeneID" id="77730710"/>
<comment type="subcellular location">
    <subcellularLocation>
        <location evidence="1">Membrane</location>
        <topology evidence="1">Multi-pass membrane protein</topology>
    </subcellularLocation>
</comment>
<reference evidence="6" key="1">
    <citation type="journal article" date="2022" name="G3 (Bethesda)">
        <title>High quality genome of the basidiomycete yeast Dioszegia hungarica PDD-24b-2 isolated from cloud water.</title>
        <authorList>
            <person name="Jarrige D."/>
            <person name="Haridas S."/>
            <person name="Bleykasten-Grosshans C."/>
            <person name="Joly M."/>
            <person name="Nadalig T."/>
            <person name="Sancelme M."/>
            <person name="Vuilleumier S."/>
            <person name="Grigoriev I.V."/>
            <person name="Amato P."/>
            <person name="Bringel F."/>
        </authorList>
    </citation>
    <scope>NUCLEOTIDE SEQUENCE</scope>
    <source>
        <strain evidence="6">PDD-24b-2</strain>
    </source>
</reference>
<sequence length="398" mass="44378">MGNIERVKKIEWAKNWGWQMFNVNLACGAMSVVISTIPYPFRGQHAIGCIFYIANIVIYLFNIAMTSRRIHRWPRIFKNSFYDQKEAVWFPVTGVAMATLIIGTLIYGGPYTGPWLALACEIWFWIYCFLAACIGLIMQNTLRTIARPLAEIGPPDALEVYPLMFIGVIGSTLVSELVELHVTRALTVAVFAYCFAGLGFFVGLLKLSVWMHKDMTTAKASPDIIPSYLISVGVPGFPSLVLVNLAQTIQSIAEETDFLSGLPGNTSVSESARVIATVSVLLSFLLLGMAAWMLLVFVGWAVLSLWTEPKKPLSERWKFTWWSWTFPLTGVVVTFGRLATFVPSKAFGILNIIFVIAMACVFCLNLVGTARMIWRGELPGSSIEFDEQWLKREQAGRA</sequence>
<keyword evidence="3 5" id="KW-1133">Transmembrane helix</keyword>
<feature type="transmembrane region" description="Helical" evidence="5">
    <location>
        <begin position="228"/>
        <end position="249"/>
    </location>
</feature>
<name>A0AA38H3Q1_9TREE</name>
<dbReference type="InterPro" id="IPR004695">
    <property type="entry name" value="SLAC1/Mae1/Ssu1/TehA"/>
</dbReference>
<dbReference type="EMBL" id="JAKWFO010000015">
    <property type="protein sequence ID" value="KAI9632141.1"/>
    <property type="molecule type" value="Genomic_DNA"/>
</dbReference>
<dbReference type="RefSeq" id="XP_052941918.1">
    <property type="nucleotide sequence ID" value="XM_053091505.1"/>
</dbReference>
<proteinExistence type="predicted"/>
<dbReference type="PANTHER" id="PTHR31162">
    <property type="entry name" value="MALIC ACID TRANSPORT PROTEIN-RELATED"/>
    <property type="match status" value="1"/>
</dbReference>
<feature type="transmembrane region" description="Helical" evidence="5">
    <location>
        <begin position="158"/>
        <end position="178"/>
    </location>
</feature>
<dbReference type="Pfam" id="PF03595">
    <property type="entry name" value="SLAC1"/>
    <property type="match status" value="1"/>
</dbReference>
<keyword evidence="4 5" id="KW-0472">Membrane</keyword>
<feature type="transmembrane region" description="Helical" evidence="5">
    <location>
        <begin position="274"/>
        <end position="307"/>
    </location>
</feature>
<keyword evidence="7" id="KW-1185">Reference proteome</keyword>
<keyword evidence="2 5" id="KW-0812">Transmembrane</keyword>
<feature type="transmembrane region" description="Helical" evidence="5">
    <location>
        <begin position="87"/>
        <end position="109"/>
    </location>
</feature>
<dbReference type="GO" id="GO:0015140">
    <property type="term" value="F:malate transmembrane transporter activity"/>
    <property type="evidence" value="ECO:0007669"/>
    <property type="project" value="InterPro"/>
</dbReference>
<feature type="transmembrane region" description="Helical" evidence="5">
    <location>
        <begin position="346"/>
        <end position="367"/>
    </location>
</feature>